<dbReference type="EMBL" id="JAGTTL010000039">
    <property type="protein sequence ID" value="KAK6291992.1"/>
    <property type="molecule type" value="Genomic_DNA"/>
</dbReference>
<keyword evidence="1" id="KW-0175">Coiled coil</keyword>
<organism evidence="3 4">
    <name type="scientific">Coregonus suidteri</name>
    <dbReference type="NCBI Taxonomy" id="861788"/>
    <lineage>
        <taxon>Eukaryota</taxon>
        <taxon>Metazoa</taxon>
        <taxon>Chordata</taxon>
        <taxon>Craniata</taxon>
        <taxon>Vertebrata</taxon>
        <taxon>Euteleostomi</taxon>
        <taxon>Actinopterygii</taxon>
        <taxon>Neopterygii</taxon>
        <taxon>Teleostei</taxon>
        <taxon>Protacanthopterygii</taxon>
        <taxon>Salmoniformes</taxon>
        <taxon>Salmonidae</taxon>
        <taxon>Coregoninae</taxon>
        <taxon>Coregonus</taxon>
    </lineage>
</organism>
<evidence type="ECO:0000313" key="3">
    <source>
        <dbReference type="EMBL" id="KAK6291992.1"/>
    </source>
</evidence>
<proteinExistence type="predicted"/>
<name>A0AAN8KGG7_9TELE</name>
<feature type="region of interest" description="Disordered" evidence="2">
    <location>
        <begin position="38"/>
        <end position="65"/>
    </location>
</feature>
<gene>
    <name evidence="3" type="ORF">J4Q44_G00377770</name>
</gene>
<evidence type="ECO:0000313" key="4">
    <source>
        <dbReference type="Proteomes" id="UP001356427"/>
    </source>
</evidence>
<accession>A0AAN8KGG7</accession>
<keyword evidence="4" id="KW-1185">Reference proteome</keyword>
<protein>
    <submittedName>
        <fullName evidence="3">Uncharacterized protein</fullName>
    </submittedName>
</protein>
<comment type="caution">
    <text evidence="3">The sequence shown here is derived from an EMBL/GenBank/DDBJ whole genome shotgun (WGS) entry which is preliminary data.</text>
</comment>
<dbReference type="Proteomes" id="UP001356427">
    <property type="component" value="Unassembled WGS sequence"/>
</dbReference>
<evidence type="ECO:0000256" key="1">
    <source>
        <dbReference type="SAM" id="Coils"/>
    </source>
</evidence>
<feature type="coiled-coil region" evidence="1">
    <location>
        <begin position="101"/>
        <end position="183"/>
    </location>
</feature>
<sequence length="291" mass="34333">MSDMGPLQRMLNRTTLSTQRLLHTHILDLGEYFLHPSTSTSTSTSQDPGPASFSPHFEQHEVGATQRESPWMAVLLQRAVEDKERALKQQEECLQVCFKEALLARERLEAEQRQGERVEQQAQFEERCVGLREEMEREMRLAVKETCRRMRAEIQREVEEERLREVETMEAKVQENVKRLVRETEVCVRQQCEREAQKDLQILQDRHTMELALMQSRHRQLEQGLARVTGERMRYETEFKRLQCSYRQFVDLTESSLHSDYLLKLRHLGREPGYTDAAVQTDDVINTQHFT</sequence>
<evidence type="ECO:0000256" key="2">
    <source>
        <dbReference type="SAM" id="MobiDB-lite"/>
    </source>
</evidence>
<dbReference type="AlphaFoldDB" id="A0AAN8KGG7"/>
<reference evidence="3 4" key="1">
    <citation type="submission" date="2021-04" db="EMBL/GenBank/DDBJ databases">
        <authorList>
            <person name="De Guttry C."/>
            <person name="Zahm M."/>
            <person name="Klopp C."/>
            <person name="Cabau C."/>
            <person name="Louis A."/>
            <person name="Berthelot C."/>
            <person name="Parey E."/>
            <person name="Roest Crollius H."/>
            <person name="Montfort J."/>
            <person name="Robinson-Rechavi M."/>
            <person name="Bucao C."/>
            <person name="Bouchez O."/>
            <person name="Gislard M."/>
            <person name="Lluch J."/>
            <person name="Milhes M."/>
            <person name="Lampietro C."/>
            <person name="Lopez Roques C."/>
            <person name="Donnadieu C."/>
            <person name="Braasch I."/>
            <person name="Desvignes T."/>
            <person name="Postlethwait J."/>
            <person name="Bobe J."/>
            <person name="Wedekind C."/>
            <person name="Guiguen Y."/>
        </authorList>
    </citation>
    <scope>NUCLEOTIDE SEQUENCE [LARGE SCALE GENOMIC DNA]</scope>
    <source>
        <strain evidence="3">Cs_M1</strain>
        <tissue evidence="3">Blood</tissue>
    </source>
</reference>